<dbReference type="Gene3D" id="3.90.1570.30">
    <property type="match status" value="1"/>
</dbReference>
<dbReference type="SMART" id="SM00487">
    <property type="entry name" value="DEXDc"/>
    <property type="match status" value="1"/>
</dbReference>
<keyword evidence="4" id="KW-1185">Reference proteome</keyword>
<dbReference type="PANTHER" id="PTHR47396">
    <property type="entry name" value="TYPE I RESTRICTION ENZYME ECOKI R PROTEIN"/>
    <property type="match status" value="1"/>
</dbReference>
<dbReference type="CDD" id="cd18799">
    <property type="entry name" value="SF2_C_EcoAI-like"/>
    <property type="match status" value="1"/>
</dbReference>
<dbReference type="PANTHER" id="PTHR47396:SF1">
    <property type="entry name" value="ATP-DEPENDENT HELICASE IRC3-RELATED"/>
    <property type="match status" value="1"/>
</dbReference>
<dbReference type="Proteomes" id="UP001144471">
    <property type="component" value="Unassembled WGS sequence"/>
</dbReference>
<dbReference type="InterPro" id="IPR006935">
    <property type="entry name" value="Helicase/UvrB_N"/>
</dbReference>
<protein>
    <submittedName>
        <fullName evidence="3">DEAD/DEAH box helicase</fullName>
    </submittedName>
</protein>
<dbReference type="GO" id="GO:0016787">
    <property type="term" value="F:hydrolase activity"/>
    <property type="evidence" value="ECO:0007669"/>
    <property type="project" value="InterPro"/>
</dbReference>
<accession>A0A9W6GP61</accession>
<evidence type="ECO:0000259" key="2">
    <source>
        <dbReference type="PROSITE" id="PS51192"/>
    </source>
</evidence>
<dbReference type="GO" id="GO:0005829">
    <property type="term" value="C:cytosol"/>
    <property type="evidence" value="ECO:0007669"/>
    <property type="project" value="TreeGrafter"/>
</dbReference>
<organism evidence="3 4">
    <name type="scientific">Propionigenium maris DSM 9537</name>
    <dbReference type="NCBI Taxonomy" id="1123000"/>
    <lineage>
        <taxon>Bacteria</taxon>
        <taxon>Fusobacteriati</taxon>
        <taxon>Fusobacteriota</taxon>
        <taxon>Fusobacteriia</taxon>
        <taxon>Fusobacteriales</taxon>
        <taxon>Fusobacteriaceae</taxon>
        <taxon>Propionigenium</taxon>
    </lineage>
</organism>
<keyword evidence="3" id="KW-0378">Hydrolase</keyword>
<dbReference type="GO" id="GO:0003677">
    <property type="term" value="F:DNA binding"/>
    <property type="evidence" value="ECO:0007669"/>
    <property type="project" value="InterPro"/>
</dbReference>
<reference evidence="3" key="1">
    <citation type="submission" date="2022-12" db="EMBL/GenBank/DDBJ databases">
        <title>Reference genome sequencing for broad-spectrum identification of bacterial and archaeal isolates by mass spectrometry.</title>
        <authorList>
            <person name="Sekiguchi Y."/>
            <person name="Tourlousse D.M."/>
        </authorList>
    </citation>
    <scope>NUCLEOTIDE SEQUENCE</scope>
    <source>
        <strain evidence="3">10succ1</strain>
    </source>
</reference>
<dbReference type="GO" id="GO:0004386">
    <property type="term" value="F:helicase activity"/>
    <property type="evidence" value="ECO:0007669"/>
    <property type="project" value="UniProtKB-KW"/>
</dbReference>
<dbReference type="CDD" id="cd18032">
    <property type="entry name" value="DEXHc_RE_I_III_res"/>
    <property type="match status" value="1"/>
</dbReference>
<sequence>MFNKKELSETDIRSKYIDPSILKRGWSENQIKREHSFTDGRIIVSKKGATRGVKKKVDYMLYYKANMPLAIVEAKSNKHSMGSGMQQGIDYSEGLQHAEKLDIPFIYSSNGDGFIEHDRLTGREVELGLDEFPSPEELWRRYCVGRGITPEAERIVKQDYFFKLGNKTPRYYQRIAINRTIEAVSKGQDRVLLVMATGTGKTYTAFQIIHRLWKAREKKRILFLADRNILIDQTMANDFRDFDDKMIKINRRNISKAHEIYLGLYQSMTGTEEWQQVFKEYSPEFFDLVVVDECHRGSAKEDSAWREVLNYFSSATHIGLTATPKETNEVSNIHYFGEPLYTYSLKEGIEDGFLAPYKVMRKGLDKDLVGYRPERGKVDKYGNEIVDREYNVTDFDKSLVLEERTKTVAKEVTKFLKATDRFSKTIVFCIDIDHAERMRQALINENSDLVRENPKYVMRITGDNPEGKAQLDNFIDPGTAYPVIATTSKLMTTGVDAKTCKLIVLDSNINSMTEFKQIIGRGTRVDEAYGKSYFTIMDFRDVTRLFSDPDFDGEPIPDKDFDPTSIGGYSGEKPPKGKGDEDDEPEGEYGGAPKKFYVDDVEVKLINERVQYLDASGKLITESLVDYSKKNIKKQFATLDEFLSIWNRSQKKEAVLAELHEKGIFFDELKEEIGRDMDEFDLICHLAFDRKPLTRRERAKNVKKKDYFSKYEGKAREVLEALLTKYTNQGISQIEGIKVLKLDEFKKIGGSPAKVVKMFGGKDGYLNAVRELEQEIYAQ</sequence>
<dbReference type="EMBL" id="BSDY01000016">
    <property type="protein sequence ID" value="GLI57321.1"/>
    <property type="molecule type" value="Genomic_DNA"/>
</dbReference>
<dbReference type="PROSITE" id="PS51192">
    <property type="entry name" value="HELICASE_ATP_BIND_1"/>
    <property type="match status" value="1"/>
</dbReference>
<dbReference type="GO" id="GO:0005524">
    <property type="term" value="F:ATP binding"/>
    <property type="evidence" value="ECO:0007669"/>
    <property type="project" value="InterPro"/>
</dbReference>
<feature type="domain" description="Helicase ATP-binding" evidence="2">
    <location>
        <begin position="182"/>
        <end position="342"/>
    </location>
</feature>
<dbReference type="RefSeq" id="WP_281836876.1">
    <property type="nucleotide sequence ID" value="NZ_BSDY01000016.1"/>
</dbReference>
<dbReference type="InterPro" id="IPR027417">
    <property type="entry name" value="P-loop_NTPase"/>
</dbReference>
<keyword evidence="3" id="KW-0067">ATP-binding</keyword>
<dbReference type="InterPro" id="IPR014001">
    <property type="entry name" value="Helicase_ATP-bd"/>
</dbReference>
<gene>
    <name evidence="3" type="ORF">PM10SUCC1_28350</name>
</gene>
<evidence type="ECO:0000313" key="3">
    <source>
        <dbReference type="EMBL" id="GLI57321.1"/>
    </source>
</evidence>
<dbReference type="InterPro" id="IPR050742">
    <property type="entry name" value="Helicase_Restrict-Modif_Enz"/>
</dbReference>
<dbReference type="Gene3D" id="3.40.50.300">
    <property type="entry name" value="P-loop containing nucleotide triphosphate hydrolases"/>
    <property type="match status" value="2"/>
</dbReference>
<evidence type="ECO:0000313" key="4">
    <source>
        <dbReference type="Proteomes" id="UP001144471"/>
    </source>
</evidence>
<dbReference type="AlphaFoldDB" id="A0A9W6GP61"/>
<dbReference type="SUPFAM" id="SSF52540">
    <property type="entry name" value="P-loop containing nucleoside triphosphate hydrolases"/>
    <property type="match status" value="2"/>
</dbReference>
<name>A0A9W6GP61_9FUSO</name>
<keyword evidence="3" id="KW-0347">Helicase</keyword>
<dbReference type="Pfam" id="PF08463">
    <property type="entry name" value="EcoEI_R_C"/>
    <property type="match status" value="1"/>
</dbReference>
<evidence type="ECO:0000256" key="1">
    <source>
        <dbReference type="SAM" id="MobiDB-lite"/>
    </source>
</evidence>
<proteinExistence type="predicted"/>
<dbReference type="InterPro" id="IPR013670">
    <property type="entry name" value="EcoEI_R_C_dom"/>
</dbReference>
<keyword evidence="3" id="KW-0547">Nucleotide-binding</keyword>
<dbReference type="Pfam" id="PF04851">
    <property type="entry name" value="ResIII"/>
    <property type="match status" value="1"/>
</dbReference>
<dbReference type="GO" id="GO:0006304">
    <property type="term" value="P:DNA modification"/>
    <property type="evidence" value="ECO:0007669"/>
    <property type="project" value="InterPro"/>
</dbReference>
<dbReference type="NCBIfam" id="NF046051">
    <property type="entry name" value="restrict_EcoAI"/>
    <property type="match status" value="1"/>
</dbReference>
<comment type="caution">
    <text evidence="3">The sequence shown here is derived from an EMBL/GenBank/DDBJ whole genome shotgun (WGS) entry which is preliminary data.</text>
</comment>
<feature type="region of interest" description="Disordered" evidence="1">
    <location>
        <begin position="550"/>
        <end position="593"/>
    </location>
</feature>